<accession>A0A2V4NW88</accession>
<sequence>MPAGPWRAALYECRISHVRTAPLHHAFQHRTYLWLVDLDHPPALPWPLRRLASFPAAEYCATPGLTIRQDLDRYLASNGLDLSGGRVLMLAQARSLGHVFNPLTVFWCYDSRGRALCTVAEVHNTYGGRHRYLLCPDAHGRARQAKEFYVSPFFPVDGEYRMALPVPGERLALTVHLDREGGRAFTATVRGTRRAAGPGQLLRAVVRHPFSTLWVSVHIRLQGVRLWLRGLPVHPRPSTEQRGCLR</sequence>
<protein>
    <submittedName>
        <fullName evidence="1">DUF1365 domain-containing protein</fullName>
    </submittedName>
</protein>
<organism evidence="1 2">
    <name type="scientific">Streptomyces tateyamensis</name>
    <dbReference type="NCBI Taxonomy" id="565073"/>
    <lineage>
        <taxon>Bacteria</taxon>
        <taxon>Bacillati</taxon>
        <taxon>Actinomycetota</taxon>
        <taxon>Actinomycetes</taxon>
        <taxon>Kitasatosporales</taxon>
        <taxon>Streptomycetaceae</taxon>
        <taxon>Streptomyces</taxon>
    </lineage>
</organism>
<evidence type="ECO:0000313" key="2">
    <source>
        <dbReference type="Proteomes" id="UP000248039"/>
    </source>
</evidence>
<proteinExistence type="predicted"/>
<reference evidence="1 2" key="1">
    <citation type="submission" date="2018-03" db="EMBL/GenBank/DDBJ databases">
        <title>Bioinformatic expansion and discovery of thiopeptide antibiotics.</title>
        <authorList>
            <person name="Schwalen C.J."/>
            <person name="Hudson G.A."/>
            <person name="Mitchell D.A."/>
        </authorList>
    </citation>
    <scope>NUCLEOTIDE SEQUENCE [LARGE SCALE GENOMIC DNA]</scope>
    <source>
        <strain evidence="1 2">ATCC 21389</strain>
    </source>
</reference>
<name>A0A2V4NW88_9ACTN</name>
<dbReference type="PANTHER" id="PTHR33973:SF4">
    <property type="entry name" value="OS07G0153300 PROTEIN"/>
    <property type="match status" value="1"/>
</dbReference>
<comment type="caution">
    <text evidence="1">The sequence shown here is derived from an EMBL/GenBank/DDBJ whole genome shotgun (WGS) entry which is preliminary data.</text>
</comment>
<keyword evidence="2" id="KW-1185">Reference proteome</keyword>
<dbReference type="OrthoDB" id="9778801at2"/>
<dbReference type="AlphaFoldDB" id="A0A2V4NW88"/>
<dbReference type="EMBL" id="PYBW01000024">
    <property type="protein sequence ID" value="PYC84755.1"/>
    <property type="molecule type" value="Genomic_DNA"/>
</dbReference>
<dbReference type="Proteomes" id="UP000248039">
    <property type="component" value="Unassembled WGS sequence"/>
</dbReference>
<gene>
    <name evidence="1" type="ORF">C7C46_07430</name>
</gene>
<dbReference type="Pfam" id="PF07103">
    <property type="entry name" value="DUF1365"/>
    <property type="match status" value="1"/>
</dbReference>
<dbReference type="RefSeq" id="WP_110667068.1">
    <property type="nucleotide sequence ID" value="NZ_PYBW01000024.1"/>
</dbReference>
<evidence type="ECO:0000313" key="1">
    <source>
        <dbReference type="EMBL" id="PYC84755.1"/>
    </source>
</evidence>
<dbReference type="PANTHER" id="PTHR33973">
    <property type="entry name" value="OS07G0153300 PROTEIN"/>
    <property type="match status" value="1"/>
</dbReference>
<dbReference type="InterPro" id="IPR010775">
    <property type="entry name" value="DUF1365"/>
</dbReference>